<feature type="domain" description="Phage tail tape measure protein" evidence="2">
    <location>
        <begin position="198"/>
        <end position="398"/>
    </location>
</feature>
<keyword evidence="1" id="KW-1188">Viral release from host cell</keyword>
<name>A0A7D8AMG5_9MICO</name>
<organism evidence="3 4">
    <name type="scientific">Microbacterium esteraromaticum</name>
    <dbReference type="NCBI Taxonomy" id="57043"/>
    <lineage>
        <taxon>Bacteria</taxon>
        <taxon>Bacillati</taxon>
        <taxon>Actinomycetota</taxon>
        <taxon>Actinomycetes</taxon>
        <taxon>Micrococcales</taxon>
        <taxon>Microbacteriaceae</taxon>
        <taxon>Microbacterium</taxon>
    </lineage>
</organism>
<dbReference type="Pfam" id="PF10145">
    <property type="entry name" value="PhageMin_Tail"/>
    <property type="match status" value="1"/>
</dbReference>
<dbReference type="EMBL" id="CP043732">
    <property type="protein sequence ID" value="QMU97848.1"/>
    <property type="molecule type" value="Genomic_DNA"/>
</dbReference>
<evidence type="ECO:0000313" key="3">
    <source>
        <dbReference type="EMBL" id="QMU97848.1"/>
    </source>
</evidence>
<evidence type="ECO:0000313" key="4">
    <source>
        <dbReference type="Proteomes" id="UP000515708"/>
    </source>
</evidence>
<dbReference type="NCBIfam" id="TIGR01760">
    <property type="entry name" value="tape_meas_TP901"/>
    <property type="match status" value="1"/>
</dbReference>
<evidence type="ECO:0000259" key="2">
    <source>
        <dbReference type="Pfam" id="PF10145"/>
    </source>
</evidence>
<reference evidence="3 4" key="1">
    <citation type="journal article" date="2020" name="Front. Microbiol.">
        <title>Design of Bacterial Strain-Specific qPCR Assays Using NGS Data and Publicly Available Resources and Its Application to Track Biocontrol Strains.</title>
        <authorList>
            <person name="Hernandez I."/>
            <person name="Sant C."/>
            <person name="Martinez R."/>
            <person name="Fernandez C."/>
        </authorList>
    </citation>
    <scope>NUCLEOTIDE SEQUENCE [LARGE SCALE GENOMIC DNA]</scope>
    <source>
        <strain evidence="3 4">B24</strain>
    </source>
</reference>
<dbReference type="InterPro" id="IPR010090">
    <property type="entry name" value="Phage_tape_meas"/>
</dbReference>
<dbReference type="PANTHER" id="PTHR37813:SF1">
    <property type="entry name" value="FELS-2 PROPHAGE PROTEIN"/>
    <property type="match status" value="1"/>
</dbReference>
<dbReference type="Proteomes" id="UP000515708">
    <property type="component" value="Chromosome"/>
</dbReference>
<dbReference type="PANTHER" id="PTHR37813">
    <property type="entry name" value="FELS-2 PROPHAGE PROTEIN"/>
    <property type="match status" value="1"/>
</dbReference>
<evidence type="ECO:0000256" key="1">
    <source>
        <dbReference type="ARBA" id="ARBA00022612"/>
    </source>
</evidence>
<sequence length="1041" mass="107328">MTSHVSDPRALVLLSKSAVPGAFNSFSMRASHCAIDSMSSLLPSLLLRLDARQLAKPMITARAMTIPITHRLTFARHASFACAWESVMPLTIPLRLPEHTRGSMAQRVVKVELILAAQGFMQGTDAAAKKVRELGSETEKLAQKREAFNTLGTAAVGFGSAVALGIGMAVAKFADFDQQMSYVQAATHESAANMNLLRDAALDAGARTVFSATEAAGAIEELSKAGVSTADILSGGLDAALDLAAAGGMRVADAAAVAATTLKQFGLEGRDASHIADLLAAGAGKAQGDVSDMAQALKQGGLVANQFGLSVDETVGTLSAFASAGMLGSDAGTSFRTMLLRLANPTGEAAEMMQELGINAYDAQGQFVGMQSLAGQLQTSLSGLTQEQQNAALAIIFGQDAIRGANVLLQEGADGIRKWTTEVDAQGYAAETAAMRLDNLKGDWEAFTGALDTAMISMGEGANGPLREFVQGLTGMVDRFNDLPDWAQQSAIGVGAVTAAVALGAGGFMLAVPKVAAYNAAIATMGTGAQRASRFVTGLGKAVGITAGYFLLAKGAEAAARGLGQLGDGAKSANETVSLLLNKDYDGLFEGMTKGAGGVNDLTDAMDKLLAGDFDNAFNRWGSDTFAFTGFTSSVGEAREQFALMGEALADMVSRGDGERAKSIFADLQAQFEAQGYTVDQLNEVMPQYKDALTGAANEAKMAGDATGAASGDLSEMESAASDAATALDSVVRALMEVAGGAMSVSEANDNALSSINAMTDAASAEGASLAGTNDASIALRDSIREVETAHRDSAVAILENGGTLDEATGKWNAGRDAVIRMLEAKGMDRAEAVKWADQNLGSASQVQAAMGEVTRAVNSIPKTPVIDLTARTSQAYNALMGVQSLLRRITGNHSIHVSTGQGGQGGLTFATGGLVNSKGMKVKSFASGGFEPGIYQAVPGGIHRFAEAGYDEGYVTTDPKYLPQSIDTMNALAGRLGLGQLGRMPAAAPVVNVAAPSLAGMSITGRLEVGGDGLARIIDGRIERAFEPSSDEAVRSEFGR</sequence>
<dbReference type="AlphaFoldDB" id="A0A7D8AMG5"/>
<protein>
    <submittedName>
        <fullName evidence="3">Phage tail tape measure protein</fullName>
    </submittedName>
</protein>
<gene>
    <name evidence="3" type="ORF">FVO59_12000</name>
</gene>
<proteinExistence type="predicted"/>
<accession>A0A7D8AMG5</accession>